<dbReference type="Pfam" id="PF00083">
    <property type="entry name" value="Sugar_tr"/>
    <property type="match status" value="1"/>
</dbReference>
<feature type="transmembrane region" description="Helical" evidence="6">
    <location>
        <begin position="116"/>
        <end position="140"/>
    </location>
</feature>
<dbReference type="PANTHER" id="PTHR48021:SF1">
    <property type="entry name" value="GH07001P-RELATED"/>
    <property type="match status" value="1"/>
</dbReference>
<dbReference type="EMBL" id="JBBCAQ010000037">
    <property type="protein sequence ID" value="KAK7574368.1"/>
    <property type="molecule type" value="Genomic_DNA"/>
</dbReference>
<dbReference type="InterPro" id="IPR005828">
    <property type="entry name" value="MFS_sugar_transport-like"/>
</dbReference>
<gene>
    <name evidence="7" type="ORF">V9T40_011559</name>
</gene>
<evidence type="ECO:0000313" key="8">
    <source>
        <dbReference type="Proteomes" id="UP001367676"/>
    </source>
</evidence>
<dbReference type="GO" id="GO:0016020">
    <property type="term" value="C:membrane"/>
    <property type="evidence" value="ECO:0007669"/>
    <property type="project" value="UniProtKB-SubCell"/>
</dbReference>
<feature type="transmembrane region" description="Helical" evidence="6">
    <location>
        <begin position="388"/>
        <end position="406"/>
    </location>
</feature>
<dbReference type="InterPro" id="IPR050549">
    <property type="entry name" value="MFS_Trehalose_Transporter"/>
</dbReference>
<feature type="compositionally biased region" description="Basic and acidic residues" evidence="5">
    <location>
        <begin position="526"/>
        <end position="556"/>
    </location>
</feature>
<name>A0AAN9T9K5_9HEMI</name>
<accession>A0AAN9T9K5</accession>
<evidence type="ECO:0000256" key="5">
    <source>
        <dbReference type="SAM" id="MobiDB-lite"/>
    </source>
</evidence>
<evidence type="ECO:0000256" key="4">
    <source>
        <dbReference type="ARBA" id="ARBA00023136"/>
    </source>
</evidence>
<feature type="transmembrane region" description="Helical" evidence="6">
    <location>
        <begin position="483"/>
        <end position="503"/>
    </location>
</feature>
<evidence type="ECO:0000256" key="1">
    <source>
        <dbReference type="ARBA" id="ARBA00004370"/>
    </source>
</evidence>
<dbReference type="SUPFAM" id="SSF103473">
    <property type="entry name" value="MFS general substrate transporter"/>
    <property type="match status" value="1"/>
</dbReference>
<comment type="subcellular location">
    <subcellularLocation>
        <location evidence="1">Membrane</location>
    </subcellularLocation>
</comment>
<protein>
    <submittedName>
        <fullName evidence="7">Uncharacterized protein</fullName>
    </submittedName>
</protein>
<feature type="transmembrane region" description="Helical" evidence="6">
    <location>
        <begin position="77"/>
        <end position="96"/>
    </location>
</feature>
<keyword evidence="2 6" id="KW-0812">Transmembrane</keyword>
<keyword evidence="3 6" id="KW-1133">Transmembrane helix</keyword>
<dbReference type="AlphaFoldDB" id="A0AAN9T9K5"/>
<keyword evidence="8" id="KW-1185">Reference proteome</keyword>
<evidence type="ECO:0000313" key="7">
    <source>
        <dbReference type="EMBL" id="KAK7574368.1"/>
    </source>
</evidence>
<organism evidence="7 8">
    <name type="scientific">Parthenolecanium corni</name>
    <dbReference type="NCBI Taxonomy" id="536013"/>
    <lineage>
        <taxon>Eukaryota</taxon>
        <taxon>Metazoa</taxon>
        <taxon>Ecdysozoa</taxon>
        <taxon>Arthropoda</taxon>
        <taxon>Hexapoda</taxon>
        <taxon>Insecta</taxon>
        <taxon>Pterygota</taxon>
        <taxon>Neoptera</taxon>
        <taxon>Paraneoptera</taxon>
        <taxon>Hemiptera</taxon>
        <taxon>Sternorrhyncha</taxon>
        <taxon>Coccoidea</taxon>
        <taxon>Coccidae</taxon>
        <taxon>Parthenolecanium</taxon>
    </lineage>
</organism>
<reference evidence="7 8" key="1">
    <citation type="submission" date="2024-03" db="EMBL/GenBank/DDBJ databases">
        <title>Adaptation during the transition from Ophiocordyceps entomopathogen to insect associate is accompanied by gene loss and intensified selection.</title>
        <authorList>
            <person name="Ward C.M."/>
            <person name="Onetto C.A."/>
            <person name="Borneman A.R."/>
        </authorList>
    </citation>
    <scope>NUCLEOTIDE SEQUENCE [LARGE SCALE GENOMIC DNA]</scope>
    <source>
        <strain evidence="7">AWRI1</strain>
        <tissue evidence="7">Single Adult Female</tissue>
    </source>
</reference>
<evidence type="ECO:0000256" key="2">
    <source>
        <dbReference type="ARBA" id="ARBA00022692"/>
    </source>
</evidence>
<feature type="region of interest" description="Disordered" evidence="5">
    <location>
        <begin position="526"/>
        <end position="569"/>
    </location>
</feature>
<sequence>MDNVKDAEEALAEAEAEYKDEYSDFMSQLRTRTLSMDDLEEVVEGEALAEAEAEFEDEYTDSRSPFRALVLSIARQFFCSCSVMMFPVLSLIYRTIKTELNIVNLSGSEVDIKNRNALIALEGDIMITAMIGFIIGGLLLRFMGRKYTIVLTNFLHVVLLSYTLSFGVQEHYPYHLSLANAFVREIGYMSFFIYLAEITSPKFRAFFMGFYVLNETIAKKIVFIAQDGRKVYEMFRDVTVITSLSFLLAIFTPETPFWLTLKGNPEKAEEIFTWIRAGYSDMDEFNQMLSTVEDYSGDKRILKRILSRTFIMGFIFSILVSIGTFNPGALMDVVLHDYYSKSDEPTENEKFEIDKINAQTFGNKYLIQDKINAVLIFLILNFVVPRKLLYFMSYSFGLLIIVVIRFKLGTLETLIHFSSYSLSTTSLGTAPLQNILAVEMYPTTLREIGLVATSVFRALHLHACNYFSHQPERWFPVQWISRSMNYITLYISLIGIPFLLIFMPETKNTNIYLLDQVKSGLYSVSRKDSPSVEAESEPRKDSPSVEAESEPRKDSSSGEAEIQPRKYSP</sequence>
<proteinExistence type="predicted"/>
<feature type="transmembrane region" description="Helical" evidence="6">
    <location>
        <begin position="147"/>
        <end position="168"/>
    </location>
</feature>
<dbReference type="Gene3D" id="1.20.1250.20">
    <property type="entry name" value="MFS general substrate transporter like domains"/>
    <property type="match status" value="2"/>
</dbReference>
<evidence type="ECO:0000256" key="6">
    <source>
        <dbReference type="SAM" id="Phobius"/>
    </source>
</evidence>
<comment type="caution">
    <text evidence="7">The sequence shown here is derived from an EMBL/GenBank/DDBJ whole genome shotgun (WGS) entry which is preliminary data.</text>
</comment>
<dbReference type="Proteomes" id="UP001367676">
    <property type="component" value="Unassembled WGS sequence"/>
</dbReference>
<feature type="transmembrane region" description="Helical" evidence="6">
    <location>
        <begin position="305"/>
        <end position="325"/>
    </location>
</feature>
<keyword evidence="4 6" id="KW-0472">Membrane</keyword>
<evidence type="ECO:0000256" key="3">
    <source>
        <dbReference type="ARBA" id="ARBA00022989"/>
    </source>
</evidence>
<dbReference type="GO" id="GO:0022857">
    <property type="term" value="F:transmembrane transporter activity"/>
    <property type="evidence" value="ECO:0007669"/>
    <property type="project" value="InterPro"/>
</dbReference>
<dbReference type="PANTHER" id="PTHR48021">
    <property type="match status" value="1"/>
</dbReference>
<dbReference type="InterPro" id="IPR036259">
    <property type="entry name" value="MFS_trans_sf"/>
</dbReference>